<dbReference type="RefSeq" id="WP_077863646.1">
    <property type="nucleotide sequence ID" value="NZ_LZYZ01000001.1"/>
</dbReference>
<dbReference type="Pfam" id="PF19127">
    <property type="entry name" value="Choline_bind_3"/>
    <property type="match status" value="3"/>
</dbReference>
<dbReference type="InterPro" id="IPR032675">
    <property type="entry name" value="LRR_dom_sf"/>
</dbReference>
<dbReference type="InterPro" id="IPR018337">
    <property type="entry name" value="Cell_wall/Cho-bd_repeat"/>
</dbReference>
<proteinExistence type="predicted"/>
<organism evidence="3 4">
    <name type="scientific">Clostridium saccharobutylicum</name>
    <dbReference type="NCBI Taxonomy" id="169679"/>
    <lineage>
        <taxon>Bacteria</taxon>
        <taxon>Bacillati</taxon>
        <taxon>Bacillota</taxon>
        <taxon>Clostridia</taxon>
        <taxon>Eubacteriales</taxon>
        <taxon>Clostridiaceae</taxon>
        <taxon>Clostridium</taxon>
    </lineage>
</organism>
<gene>
    <name evidence="3" type="primary">toxA_1</name>
    <name evidence="3" type="ORF">CLOSAC_01360</name>
</gene>
<comment type="caution">
    <text evidence="3">The sequence shown here is derived from an EMBL/GenBank/DDBJ whole genome shotgun (WGS) entry which is preliminary data.</text>
</comment>
<evidence type="ECO:0000256" key="2">
    <source>
        <dbReference type="PROSITE-ProRule" id="PRU00591"/>
    </source>
</evidence>
<accession>A0A1S8NHB5</accession>
<dbReference type="Gene3D" id="3.80.10.10">
    <property type="entry name" value="Ribonuclease Inhibitor"/>
    <property type="match status" value="1"/>
</dbReference>
<dbReference type="Proteomes" id="UP000191154">
    <property type="component" value="Unassembled WGS sequence"/>
</dbReference>
<evidence type="ECO:0000313" key="4">
    <source>
        <dbReference type="Proteomes" id="UP000191154"/>
    </source>
</evidence>
<dbReference type="PROSITE" id="PS51170">
    <property type="entry name" value="CW"/>
    <property type="match status" value="3"/>
</dbReference>
<name>A0A1S8NHB5_CLOSA</name>
<evidence type="ECO:0000256" key="1">
    <source>
        <dbReference type="ARBA" id="ARBA00022737"/>
    </source>
</evidence>
<feature type="repeat" description="Cell wall-binding" evidence="2">
    <location>
        <begin position="306"/>
        <end position="325"/>
    </location>
</feature>
<protein>
    <submittedName>
        <fullName evidence="3">Toxin A</fullName>
    </submittedName>
</protein>
<sequence length="371" mass="42243">MLNRNKIISGIIIASTVIGVSAPQVVYADDSEFQISSEDNWVHYTKDSSGKTWEYCNLEGGGIMIDGTFDIESYMEVPETLDGKKVVLIDRVAKVVSGREYKAENDKRPLVTKIKLPSTVKKITMYAFTGCKNLTDIEMPKNVEIEDGAFYDCPNVRINGNVSAKNFNTGWNSIGTDKYYLNSNGNLQTGWMDLNGRRYYFYSNGQMATGFINLGNGSFYYLDPTTGDNMGNLVTGWKSTQEHWYYFNLAGQGDKEKGFMQTGWLYNNGSWYYFYSNGQMATGFINLNGAYYYLDESNSGSIGIMKTGWQYMNNSWYYFNRKGDPGYEGMMRKGWQKIDGTWYYFYYGDGKMAQDTWIDGYYVNSSGAWVG</sequence>
<dbReference type="SUPFAM" id="SSF69360">
    <property type="entry name" value="Cell wall binding repeat"/>
    <property type="match status" value="1"/>
</dbReference>
<evidence type="ECO:0000313" key="3">
    <source>
        <dbReference type="EMBL" id="OOM15865.1"/>
    </source>
</evidence>
<dbReference type="EMBL" id="LZYZ01000001">
    <property type="protein sequence ID" value="OOM15865.1"/>
    <property type="molecule type" value="Genomic_DNA"/>
</dbReference>
<feature type="repeat" description="Cell wall-binding" evidence="2">
    <location>
        <begin position="188"/>
        <end position="207"/>
    </location>
</feature>
<reference evidence="3 4" key="1">
    <citation type="submission" date="2016-05" db="EMBL/GenBank/DDBJ databases">
        <title>Microbial solvent formation.</title>
        <authorList>
            <person name="Poehlein A."/>
            <person name="Montoya Solano J.D."/>
            <person name="Flitsch S."/>
            <person name="Krabben P."/>
            <person name="Duerre P."/>
            <person name="Daniel R."/>
        </authorList>
    </citation>
    <scope>NUCLEOTIDE SEQUENCE [LARGE SCALE GENOMIC DNA]</scope>
    <source>
        <strain evidence="3 4">L1-8</strain>
    </source>
</reference>
<keyword evidence="1" id="KW-0677">Repeat</keyword>
<dbReference type="Pfam" id="PF01473">
    <property type="entry name" value="Choline_bind_1"/>
    <property type="match status" value="2"/>
</dbReference>
<dbReference type="AlphaFoldDB" id="A0A1S8NHB5"/>
<dbReference type="Pfam" id="PF13306">
    <property type="entry name" value="LRR_5"/>
    <property type="match status" value="1"/>
</dbReference>
<dbReference type="STRING" id="169679.CSACC_34840"/>
<dbReference type="InterPro" id="IPR026906">
    <property type="entry name" value="LRR_5"/>
</dbReference>
<dbReference type="Gene3D" id="2.10.270.10">
    <property type="entry name" value="Cholin Binding"/>
    <property type="match status" value="2"/>
</dbReference>
<feature type="repeat" description="Cell wall-binding" evidence="2">
    <location>
        <begin position="261"/>
        <end position="280"/>
    </location>
</feature>